<protein>
    <recommendedName>
        <fullName evidence="3">M23ase beta-sheet core domain-containing protein</fullName>
    </recommendedName>
</protein>
<dbReference type="InterPro" id="IPR011055">
    <property type="entry name" value="Dup_hybrid_motif"/>
</dbReference>
<dbReference type="CDD" id="cd12797">
    <property type="entry name" value="M23_peptidase"/>
    <property type="match status" value="1"/>
</dbReference>
<proteinExistence type="predicted"/>
<feature type="chain" id="PRO_5036795384" description="M23ase beta-sheet core domain-containing protein" evidence="2">
    <location>
        <begin position="29"/>
        <end position="426"/>
    </location>
</feature>
<feature type="coiled-coil region" evidence="1">
    <location>
        <begin position="180"/>
        <end position="260"/>
    </location>
</feature>
<feature type="coiled-coil region" evidence="1">
    <location>
        <begin position="35"/>
        <end position="132"/>
    </location>
</feature>
<sequence>MTKFHIQKKKLLLVLLTIFMLVSGFSFASPGKVLGDELEDQLKQLEAEIKAINNEKQQLQSIINSHQYKIEGYSDQISQIHGEVLVFQKEIDTLALEIRELEINIALLDKKIKETEDEIAEIIENVTDMEKESKARIEDNYIKFRLTSDGSVSETNIFATEDINAYFKDTVYIDLIQEDTNKILLNLADLKDELELKRQELAQKLKEVNKEKEAIEVKQNDLELKRDEIDRKKAAYYERINAEQREINNTQQAIAVFSKEEAEKIGQAEAIRQQIFNSYNPVTQGEWVTAGRPIGNQGCTGLCTGPHLHFMVASNGQWQDPCGYLKPGGPIGGCGWGNALDWPIGGTVYYTSGFGNRCFSWNGQSYCDFHAAIDLAGSPSDTVIFAAHDGYAYKGVDSYGANYVIICQNTNCNEGLKTGYWHLSKF</sequence>
<keyword evidence="2" id="KW-0732">Signal</keyword>
<evidence type="ECO:0000313" key="5">
    <source>
        <dbReference type="Proteomes" id="UP000714915"/>
    </source>
</evidence>
<dbReference type="AlphaFoldDB" id="A0A955LAB3"/>
<dbReference type="PANTHER" id="PTHR21666:SF270">
    <property type="entry name" value="MUREIN HYDROLASE ACTIVATOR ENVC"/>
    <property type="match status" value="1"/>
</dbReference>
<keyword evidence="1" id="KW-0175">Coiled coil</keyword>
<dbReference type="EMBL" id="JAGQLF010000031">
    <property type="protein sequence ID" value="MCA9386974.1"/>
    <property type="molecule type" value="Genomic_DNA"/>
</dbReference>
<organism evidence="4 5">
    <name type="scientific">Candidatus Dojkabacteria bacterium</name>
    <dbReference type="NCBI Taxonomy" id="2099670"/>
    <lineage>
        <taxon>Bacteria</taxon>
        <taxon>Candidatus Dojkabacteria</taxon>
    </lineage>
</organism>
<dbReference type="GO" id="GO:0004222">
    <property type="term" value="F:metalloendopeptidase activity"/>
    <property type="evidence" value="ECO:0007669"/>
    <property type="project" value="TreeGrafter"/>
</dbReference>
<name>A0A955LAB3_9BACT</name>
<dbReference type="Proteomes" id="UP000714915">
    <property type="component" value="Unassembled WGS sequence"/>
</dbReference>
<dbReference type="Gene3D" id="2.70.70.10">
    <property type="entry name" value="Glucose Permease (Domain IIA)"/>
    <property type="match status" value="2"/>
</dbReference>
<dbReference type="Pfam" id="PF01551">
    <property type="entry name" value="Peptidase_M23"/>
    <property type="match status" value="1"/>
</dbReference>
<reference evidence="4" key="2">
    <citation type="journal article" date="2021" name="Microbiome">
        <title>Successional dynamics and alternative stable states in a saline activated sludge microbial community over 9 years.</title>
        <authorList>
            <person name="Wang Y."/>
            <person name="Ye J."/>
            <person name="Ju F."/>
            <person name="Liu L."/>
            <person name="Boyd J.A."/>
            <person name="Deng Y."/>
            <person name="Parks D.H."/>
            <person name="Jiang X."/>
            <person name="Yin X."/>
            <person name="Woodcroft B.J."/>
            <person name="Tyson G.W."/>
            <person name="Hugenholtz P."/>
            <person name="Polz M.F."/>
            <person name="Zhang T."/>
        </authorList>
    </citation>
    <scope>NUCLEOTIDE SEQUENCE</scope>
    <source>
        <strain evidence="4">HKST-UBA09</strain>
    </source>
</reference>
<accession>A0A955LAB3</accession>
<reference evidence="4" key="1">
    <citation type="submission" date="2020-04" db="EMBL/GenBank/DDBJ databases">
        <authorList>
            <person name="Zhang T."/>
        </authorList>
    </citation>
    <scope>NUCLEOTIDE SEQUENCE</scope>
    <source>
        <strain evidence="4">HKST-UBA09</strain>
    </source>
</reference>
<evidence type="ECO:0000313" key="4">
    <source>
        <dbReference type="EMBL" id="MCA9386974.1"/>
    </source>
</evidence>
<dbReference type="InterPro" id="IPR016047">
    <property type="entry name" value="M23ase_b-sheet_dom"/>
</dbReference>
<dbReference type="SUPFAM" id="SSF57997">
    <property type="entry name" value="Tropomyosin"/>
    <property type="match status" value="1"/>
</dbReference>
<feature type="domain" description="M23ase beta-sheet core" evidence="3">
    <location>
        <begin position="281"/>
        <end position="321"/>
    </location>
</feature>
<comment type="caution">
    <text evidence="4">The sequence shown here is derived from an EMBL/GenBank/DDBJ whole genome shotgun (WGS) entry which is preliminary data.</text>
</comment>
<evidence type="ECO:0000256" key="1">
    <source>
        <dbReference type="SAM" id="Coils"/>
    </source>
</evidence>
<dbReference type="InterPro" id="IPR050570">
    <property type="entry name" value="Cell_wall_metabolism_enzyme"/>
</dbReference>
<feature type="signal peptide" evidence="2">
    <location>
        <begin position="1"/>
        <end position="28"/>
    </location>
</feature>
<evidence type="ECO:0000256" key="2">
    <source>
        <dbReference type="SAM" id="SignalP"/>
    </source>
</evidence>
<gene>
    <name evidence="4" type="ORF">KC669_02980</name>
</gene>
<dbReference type="SUPFAM" id="SSF51261">
    <property type="entry name" value="Duplicated hybrid motif"/>
    <property type="match status" value="2"/>
</dbReference>
<evidence type="ECO:0000259" key="3">
    <source>
        <dbReference type="Pfam" id="PF01551"/>
    </source>
</evidence>
<dbReference type="PANTHER" id="PTHR21666">
    <property type="entry name" value="PEPTIDASE-RELATED"/>
    <property type="match status" value="1"/>
</dbReference>
<dbReference type="Gene3D" id="6.10.250.3150">
    <property type="match status" value="1"/>
</dbReference>